<dbReference type="Pfam" id="PF13505">
    <property type="entry name" value="OMP_b-brl"/>
    <property type="match status" value="1"/>
</dbReference>
<proteinExistence type="predicted"/>
<name>A0AAU0N4E4_9GAMM</name>
<reference evidence="4 5" key="1">
    <citation type="submission" date="2023-10" db="EMBL/GenBank/DDBJ databases">
        <title>Description of Microbulbifer bruguierae sp. nov., isolated from the sediments of mangrove plant Bruguiera sexangula and comparative genomic analyses of the genus Microbulbifer.</title>
        <authorList>
            <person name="Long M."/>
        </authorList>
    </citation>
    <scope>NUCLEOTIDE SEQUENCE [LARGE SCALE GENOMIC DNA]</scope>
    <source>
        <strain evidence="4 5">SPO729</strain>
    </source>
</reference>
<protein>
    <submittedName>
        <fullName evidence="4">Outer membrane beta-barrel protein</fullName>
    </submittedName>
</protein>
<feature type="domain" description="Outer membrane protein beta-barrel" evidence="3">
    <location>
        <begin position="12"/>
        <end position="237"/>
    </location>
</feature>
<gene>
    <name evidence="4" type="ORF">R5R33_07215</name>
</gene>
<dbReference type="InterPro" id="IPR011250">
    <property type="entry name" value="OMP/PagP_B-barrel"/>
</dbReference>
<dbReference type="AlphaFoldDB" id="A0AAU0N4E4"/>
<dbReference type="RefSeq" id="WP_318955351.1">
    <property type="nucleotide sequence ID" value="NZ_CP137555.1"/>
</dbReference>
<dbReference type="EMBL" id="CP137555">
    <property type="protein sequence ID" value="WOX06916.1"/>
    <property type="molecule type" value="Genomic_DNA"/>
</dbReference>
<evidence type="ECO:0000313" key="5">
    <source>
        <dbReference type="Proteomes" id="UP001302477"/>
    </source>
</evidence>
<keyword evidence="5" id="KW-1185">Reference proteome</keyword>
<evidence type="ECO:0000256" key="2">
    <source>
        <dbReference type="SAM" id="SignalP"/>
    </source>
</evidence>
<evidence type="ECO:0000313" key="4">
    <source>
        <dbReference type="EMBL" id="WOX06916.1"/>
    </source>
</evidence>
<evidence type="ECO:0000256" key="1">
    <source>
        <dbReference type="ARBA" id="ARBA00022729"/>
    </source>
</evidence>
<dbReference type="InterPro" id="IPR027385">
    <property type="entry name" value="Beta-barrel_OMP"/>
</dbReference>
<keyword evidence="1 2" id="KW-0732">Signal</keyword>
<feature type="signal peptide" evidence="2">
    <location>
        <begin position="1"/>
        <end position="21"/>
    </location>
</feature>
<organism evidence="4 5">
    <name type="scientific">Microbulbifer pacificus</name>
    <dbReference type="NCBI Taxonomy" id="407164"/>
    <lineage>
        <taxon>Bacteria</taxon>
        <taxon>Pseudomonadati</taxon>
        <taxon>Pseudomonadota</taxon>
        <taxon>Gammaproteobacteria</taxon>
        <taxon>Cellvibrionales</taxon>
        <taxon>Microbulbiferaceae</taxon>
        <taxon>Microbulbifer</taxon>
    </lineage>
</organism>
<dbReference type="KEGG" id="mpaf:R5R33_07215"/>
<dbReference type="Gene3D" id="2.40.160.20">
    <property type="match status" value="1"/>
</dbReference>
<feature type="chain" id="PRO_5043669882" evidence="2">
    <location>
        <begin position="22"/>
        <end position="237"/>
    </location>
</feature>
<accession>A0AAU0N4E4</accession>
<evidence type="ECO:0000259" key="3">
    <source>
        <dbReference type="Pfam" id="PF13505"/>
    </source>
</evidence>
<dbReference type="Proteomes" id="UP001302477">
    <property type="component" value="Chromosome"/>
</dbReference>
<dbReference type="SUPFAM" id="SSF56925">
    <property type="entry name" value="OMPA-like"/>
    <property type="match status" value="1"/>
</dbReference>
<sequence length="237" mass="26062">MVRPSLLLVVPAALLANSASADFYSHRYGGAAALNGTLSGFCTEGQGFVNQLNVEEQVASTSSCEEESSGWKLYGGWQWSPYFAVEADFRQATEGDLKFEVTNPQLPFLRVRDRVTTRMGNAFVVGHLPIGRNGFSLFGKLGGGFWLSQFTRYENGEVIFQVPMEDGSTEEIAIPVSGKFGDNASGFHWGYGAGVSYSHSNSWTLRAEWELFPDIGSEDFLGQYDTQTTSVGWSMHF</sequence>